<organism evidence="1 2">
    <name type="scientific">Danionella cerebrum</name>
    <dbReference type="NCBI Taxonomy" id="2873325"/>
    <lineage>
        <taxon>Eukaryota</taxon>
        <taxon>Metazoa</taxon>
        <taxon>Chordata</taxon>
        <taxon>Craniata</taxon>
        <taxon>Vertebrata</taxon>
        <taxon>Euteleostomi</taxon>
        <taxon>Actinopterygii</taxon>
        <taxon>Neopterygii</taxon>
        <taxon>Teleostei</taxon>
        <taxon>Ostariophysi</taxon>
        <taxon>Cypriniformes</taxon>
        <taxon>Danionidae</taxon>
        <taxon>Danioninae</taxon>
        <taxon>Danionella</taxon>
    </lineage>
</organism>
<reference evidence="1 2" key="1">
    <citation type="journal article" date="2019" name="Sci. Data">
        <title>Hybrid genome assembly and annotation of Danionella translucida.</title>
        <authorList>
            <person name="Kadobianskyi M."/>
            <person name="Schulze L."/>
            <person name="Schuelke M."/>
            <person name="Judkewitz B."/>
        </authorList>
    </citation>
    <scope>NUCLEOTIDE SEQUENCE [LARGE SCALE GENOMIC DNA]</scope>
    <source>
        <strain evidence="1 2">Bolton</strain>
    </source>
</reference>
<accession>A0A553RIH1</accession>
<sequence>MSRCIPKTTSPIIHQFLARRKRAGHLRLSDRLFEEVLEQDPVCVERVPHVGFYTLRTELQTQRQEEEAESQEVAAEEHDGVLGVFQLLHRGATAAEAAAEDRSLHDR</sequence>
<gene>
    <name evidence="1" type="ORF">DNTS_024153</name>
</gene>
<dbReference type="Proteomes" id="UP000316079">
    <property type="component" value="Unassembled WGS sequence"/>
</dbReference>
<comment type="caution">
    <text evidence="1">The sequence shown here is derived from an EMBL/GenBank/DDBJ whole genome shotgun (WGS) entry which is preliminary data.</text>
</comment>
<protein>
    <submittedName>
        <fullName evidence="1">Uncharacterized protein</fullName>
    </submittedName>
</protein>
<keyword evidence="2" id="KW-1185">Reference proteome</keyword>
<name>A0A553RIH1_9TELE</name>
<proteinExistence type="predicted"/>
<dbReference type="AlphaFoldDB" id="A0A553RIH1"/>
<evidence type="ECO:0000313" key="1">
    <source>
        <dbReference type="EMBL" id="TRZ01975.1"/>
    </source>
</evidence>
<evidence type="ECO:0000313" key="2">
    <source>
        <dbReference type="Proteomes" id="UP000316079"/>
    </source>
</evidence>
<dbReference type="EMBL" id="SRMA01024024">
    <property type="protein sequence ID" value="TRZ01975.1"/>
    <property type="molecule type" value="Genomic_DNA"/>
</dbReference>